<dbReference type="AlphaFoldDB" id="A0A822XVW1"/>
<accession>A0A822XVW1</accession>
<organism evidence="1 2">
    <name type="scientific">Nelumbo nucifera</name>
    <name type="common">Sacred lotus</name>
    <dbReference type="NCBI Taxonomy" id="4432"/>
    <lineage>
        <taxon>Eukaryota</taxon>
        <taxon>Viridiplantae</taxon>
        <taxon>Streptophyta</taxon>
        <taxon>Embryophyta</taxon>
        <taxon>Tracheophyta</taxon>
        <taxon>Spermatophyta</taxon>
        <taxon>Magnoliopsida</taxon>
        <taxon>Proteales</taxon>
        <taxon>Nelumbonaceae</taxon>
        <taxon>Nelumbo</taxon>
    </lineage>
</organism>
<keyword evidence="2" id="KW-1185">Reference proteome</keyword>
<proteinExistence type="predicted"/>
<dbReference type="Proteomes" id="UP000607653">
    <property type="component" value="Unassembled WGS sequence"/>
</dbReference>
<reference evidence="1 2" key="1">
    <citation type="journal article" date="2020" name="Mol. Biol. Evol.">
        <title>Distinct Expression and Methylation Patterns for Genes with Different Fates following a Single Whole-Genome Duplication in Flowering Plants.</title>
        <authorList>
            <person name="Shi T."/>
            <person name="Rahmani R.S."/>
            <person name="Gugger P.F."/>
            <person name="Wang M."/>
            <person name="Li H."/>
            <person name="Zhang Y."/>
            <person name="Li Z."/>
            <person name="Wang Q."/>
            <person name="Van de Peer Y."/>
            <person name="Marchal K."/>
            <person name="Chen J."/>
        </authorList>
    </citation>
    <scope>NUCLEOTIDE SEQUENCE [LARGE SCALE GENOMIC DNA]</scope>
    <source>
        <tissue evidence="1">Leaf</tissue>
    </source>
</reference>
<evidence type="ECO:0000313" key="2">
    <source>
        <dbReference type="Proteomes" id="UP000607653"/>
    </source>
</evidence>
<name>A0A822XVW1_NELNU</name>
<protein>
    <submittedName>
        <fullName evidence="1">Uncharacterized protein</fullName>
    </submittedName>
</protein>
<comment type="caution">
    <text evidence="1">The sequence shown here is derived from an EMBL/GenBank/DDBJ whole genome shotgun (WGS) entry which is preliminary data.</text>
</comment>
<dbReference type="EMBL" id="DUZY01000001">
    <property type="protein sequence ID" value="DAD23883.1"/>
    <property type="molecule type" value="Genomic_DNA"/>
</dbReference>
<gene>
    <name evidence="1" type="ORF">HUJ06_025346</name>
</gene>
<sequence length="61" mass="7021">MLKSLVTIEMEGREGERRSSLRFCSSLYLLGTPSVDNLSSCFENLKNNYGHFSLIIFFCYC</sequence>
<evidence type="ECO:0000313" key="1">
    <source>
        <dbReference type="EMBL" id="DAD23883.1"/>
    </source>
</evidence>